<dbReference type="EMBL" id="JELW01000041">
    <property type="protein sequence ID" value="EXU97102.1"/>
    <property type="molecule type" value="Genomic_DNA"/>
</dbReference>
<dbReference type="Gene3D" id="1.10.150.750">
    <property type="match status" value="1"/>
</dbReference>
<proteinExistence type="predicted"/>
<reference evidence="1 2" key="1">
    <citation type="submission" date="2014-02" db="EMBL/GenBank/DDBJ databases">
        <title>The genome sequence of the entomopathogenic fungus Metarhizium robertsii ARSEF 2575.</title>
        <authorList>
            <person name="Giuliano Garisto Donzelli B."/>
            <person name="Roe B.A."/>
            <person name="Macmil S.L."/>
            <person name="Krasnoff S.B."/>
            <person name="Gibson D.M."/>
        </authorList>
    </citation>
    <scope>NUCLEOTIDE SEQUENCE [LARGE SCALE GENOMIC DNA]</scope>
    <source>
        <strain evidence="1 2">ARSEF 2575</strain>
    </source>
</reference>
<evidence type="ECO:0000313" key="2">
    <source>
        <dbReference type="Proteomes" id="UP000030151"/>
    </source>
</evidence>
<name>A0A0A1UQC6_9HYPO</name>
<comment type="caution">
    <text evidence="1">The sequence shown here is derived from an EMBL/GenBank/DDBJ whole genome shotgun (WGS) entry which is preliminary data.</text>
</comment>
<dbReference type="AlphaFoldDB" id="A0A0A1UQC6"/>
<dbReference type="Gene3D" id="3.40.50.1000">
    <property type="entry name" value="HAD superfamily/HAD-like"/>
    <property type="match status" value="1"/>
</dbReference>
<dbReference type="Proteomes" id="UP000030151">
    <property type="component" value="Unassembled WGS sequence"/>
</dbReference>
<organism evidence="1 2">
    <name type="scientific">Metarhizium robertsii</name>
    <dbReference type="NCBI Taxonomy" id="568076"/>
    <lineage>
        <taxon>Eukaryota</taxon>
        <taxon>Fungi</taxon>
        <taxon>Dikarya</taxon>
        <taxon>Ascomycota</taxon>
        <taxon>Pezizomycotina</taxon>
        <taxon>Sordariomycetes</taxon>
        <taxon>Hypocreomycetidae</taxon>
        <taxon>Hypocreales</taxon>
        <taxon>Clavicipitaceae</taxon>
        <taxon>Metarhizium</taxon>
    </lineage>
</organism>
<dbReference type="HOGENOM" id="CLU_2062043_0_0_1"/>
<accession>A0A0A1UQC6</accession>
<sequence>MPDLKSYSVLSLDCYGTLVDWEAGMVEALGPSPSTFLPSLDTCGIDRKPNVLGGEVEDLEDGIASDFGGCCLTICVQQLSNGWWSCEWYFACWTLSGLCAHSLEQDSAERAVRIDEGDK</sequence>
<gene>
    <name evidence="1" type="ORF">X797_009867</name>
</gene>
<protein>
    <submittedName>
        <fullName evidence="1">Uncharacterized protein</fullName>
    </submittedName>
</protein>
<dbReference type="InterPro" id="IPR023214">
    <property type="entry name" value="HAD_sf"/>
</dbReference>
<evidence type="ECO:0000313" key="1">
    <source>
        <dbReference type="EMBL" id="EXU97102.1"/>
    </source>
</evidence>